<dbReference type="GO" id="GO:0006310">
    <property type="term" value="P:DNA recombination"/>
    <property type="evidence" value="ECO:0007669"/>
    <property type="project" value="UniProtKB-KW"/>
</dbReference>
<dbReference type="PANTHER" id="PTHR30349">
    <property type="entry name" value="PHAGE INTEGRASE-RELATED"/>
    <property type="match status" value="1"/>
</dbReference>
<dbReference type="Gene3D" id="1.10.443.10">
    <property type="entry name" value="Intergrase catalytic core"/>
    <property type="match status" value="1"/>
</dbReference>
<dbReference type="Pfam" id="PF00589">
    <property type="entry name" value="Phage_integrase"/>
    <property type="match status" value="1"/>
</dbReference>
<proteinExistence type="inferred from homology"/>
<feature type="domain" description="Tyr recombinase" evidence="4">
    <location>
        <begin position="7"/>
        <end position="176"/>
    </location>
</feature>
<accession>A0A5A8F6R8</accession>
<evidence type="ECO:0000313" key="6">
    <source>
        <dbReference type="Proteomes" id="UP000322876"/>
    </source>
</evidence>
<dbReference type="InterPro" id="IPR011010">
    <property type="entry name" value="DNA_brk_join_enz"/>
</dbReference>
<dbReference type="PROSITE" id="PS51898">
    <property type="entry name" value="TYR_RECOMBINASE"/>
    <property type="match status" value="1"/>
</dbReference>
<dbReference type="InterPro" id="IPR002104">
    <property type="entry name" value="Integrase_catalytic"/>
</dbReference>
<evidence type="ECO:0000256" key="3">
    <source>
        <dbReference type="ARBA" id="ARBA00023172"/>
    </source>
</evidence>
<dbReference type="EMBL" id="VFJB01000001">
    <property type="protein sequence ID" value="KAA0259355.1"/>
    <property type="molecule type" value="Genomic_DNA"/>
</dbReference>
<reference evidence="5 6" key="1">
    <citation type="submission" date="2019-06" db="EMBL/GenBank/DDBJ databases">
        <title>Genomic insights into carbon and energy metabolism of Deferribacter autotrophicus revealed new metabolic traits in the phylum Deferribacteres.</title>
        <authorList>
            <person name="Slobodkin A.I."/>
            <person name="Slobodkina G.B."/>
            <person name="Allioux M."/>
            <person name="Alain K."/>
            <person name="Jebbar M."/>
            <person name="Shadrin V."/>
            <person name="Kublanov I.V."/>
            <person name="Toshchakov S.V."/>
            <person name="Bonch-Osmolovskaya E.A."/>
        </authorList>
    </citation>
    <scope>NUCLEOTIDE SEQUENCE [LARGE SCALE GENOMIC DNA]</scope>
    <source>
        <strain evidence="5 6">SL50</strain>
    </source>
</reference>
<name>A0A5A8F6R8_9BACT</name>
<dbReference type="Proteomes" id="UP000322876">
    <property type="component" value="Unassembled WGS sequence"/>
</dbReference>
<comment type="caution">
    <text evidence="5">The sequence shown here is derived from an EMBL/GenBank/DDBJ whole genome shotgun (WGS) entry which is preliminary data.</text>
</comment>
<keyword evidence="6" id="KW-1185">Reference proteome</keyword>
<dbReference type="GO" id="GO:0003677">
    <property type="term" value="F:DNA binding"/>
    <property type="evidence" value="ECO:0007669"/>
    <property type="project" value="UniProtKB-KW"/>
</dbReference>
<evidence type="ECO:0000256" key="2">
    <source>
        <dbReference type="ARBA" id="ARBA00023125"/>
    </source>
</evidence>
<comment type="similarity">
    <text evidence="1">Belongs to the 'phage' integrase family.</text>
</comment>
<dbReference type="GO" id="GO:0015074">
    <property type="term" value="P:DNA integration"/>
    <property type="evidence" value="ECO:0007669"/>
    <property type="project" value="InterPro"/>
</dbReference>
<gene>
    <name evidence="5" type="ORF">FHQ18_00315</name>
</gene>
<dbReference type="PANTHER" id="PTHR30349:SF41">
    <property type="entry name" value="INTEGRASE_RECOMBINASE PROTEIN MJ0367-RELATED"/>
    <property type="match status" value="1"/>
</dbReference>
<dbReference type="InterPro" id="IPR013762">
    <property type="entry name" value="Integrase-like_cat_sf"/>
</dbReference>
<keyword evidence="2" id="KW-0238">DNA-binding</keyword>
<dbReference type="InterPro" id="IPR050090">
    <property type="entry name" value="Tyrosine_recombinase_XerCD"/>
</dbReference>
<evidence type="ECO:0000256" key="1">
    <source>
        <dbReference type="ARBA" id="ARBA00008857"/>
    </source>
</evidence>
<dbReference type="RefSeq" id="WP_149265176.1">
    <property type="nucleotide sequence ID" value="NZ_VFJB01000001.1"/>
</dbReference>
<evidence type="ECO:0000313" key="5">
    <source>
        <dbReference type="EMBL" id="KAA0259355.1"/>
    </source>
</evidence>
<keyword evidence="3" id="KW-0233">DNA recombination</keyword>
<dbReference type="OrthoDB" id="9788852at2"/>
<organism evidence="5 6">
    <name type="scientific">Deferribacter autotrophicus</name>
    <dbReference type="NCBI Taxonomy" id="500465"/>
    <lineage>
        <taxon>Bacteria</taxon>
        <taxon>Pseudomonadati</taxon>
        <taxon>Deferribacterota</taxon>
        <taxon>Deferribacteres</taxon>
        <taxon>Deferribacterales</taxon>
        <taxon>Deferribacteraceae</taxon>
        <taxon>Deferribacter</taxon>
    </lineage>
</organism>
<sequence>MSNKYKSRIIYLEADEIHKLIAYLKLSGGEEVYIKTLIAIETGWRRGDINKLTVKDIDFVNKIITTTIRKNGDKLDSKPITEFTLNEIKEYITKNDITDRLFKTRNNSKALKTATINAGIDKKVTMHVFRHTLATLLALSKNFYQKEIQEYMNHSKPEIINNYIKIAQAKFDNKIDSFKKSLFQPLLKSNNNE</sequence>
<protein>
    <recommendedName>
        <fullName evidence="4">Tyr recombinase domain-containing protein</fullName>
    </recommendedName>
</protein>
<dbReference type="AlphaFoldDB" id="A0A5A8F6R8"/>
<dbReference type="SUPFAM" id="SSF56349">
    <property type="entry name" value="DNA breaking-rejoining enzymes"/>
    <property type="match status" value="1"/>
</dbReference>
<evidence type="ECO:0000259" key="4">
    <source>
        <dbReference type="PROSITE" id="PS51898"/>
    </source>
</evidence>